<keyword evidence="3" id="KW-0238">DNA-binding</keyword>
<evidence type="ECO:0000313" key="6">
    <source>
        <dbReference type="EMBL" id="MDH5924201.1"/>
    </source>
</evidence>
<protein>
    <submittedName>
        <fullName evidence="6">MerR family transcriptional regulator</fullName>
    </submittedName>
</protein>
<evidence type="ECO:0000313" key="7">
    <source>
        <dbReference type="EMBL" id="MDP2501199.1"/>
    </source>
</evidence>
<dbReference type="GeneID" id="72396362"/>
<evidence type="ECO:0000256" key="4">
    <source>
        <dbReference type="ARBA" id="ARBA00023163"/>
    </source>
</evidence>
<dbReference type="GO" id="GO:0003677">
    <property type="term" value="F:DNA binding"/>
    <property type="evidence" value="ECO:0007669"/>
    <property type="project" value="UniProtKB-KW"/>
</dbReference>
<evidence type="ECO:0000256" key="2">
    <source>
        <dbReference type="ARBA" id="ARBA00023015"/>
    </source>
</evidence>
<dbReference type="AlphaFoldDB" id="A0A0P6YYF9"/>
<dbReference type="EMBL" id="JAUYVL010000004">
    <property type="protein sequence ID" value="MDP2501199.1"/>
    <property type="molecule type" value="Genomic_DNA"/>
</dbReference>
<organism evidence="6 8">
    <name type="scientific">Vibrio splendidus</name>
    <dbReference type="NCBI Taxonomy" id="29497"/>
    <lineage>
        <taxon>Bacteria</taxon>
        <taxon>Pseudomonadati</taxon>
        <taxon>Pseudomonadota</taxon>
        <taxon>Gammaproteobacteria</taxon>
        <taxon>Vibrionales</taxon>
        <taxon>Vibrionaceae</taxon>
        <taxon>Vibrio</taxon>
    </lineage>
</organism>
<dbReference type="Pfam" id="PF13411">
    <property type="entry name" value="MerR_1"/>
    <property type="match status" value="1"/>
</dbReference>
<name>A0A0P6YYF9_VIBSP</name>
<dbReference type="CDD" id="cd04790">
    <property type="entry name" value="HTH_Cfa-like_unk"/>
    <property type="match status" value="1"/>
</dbReference>
<keyword evidence="1" id="KW-0678">Repressor</keyword>
<dbReference type="EMBL" id="JAKMYX010000173">
    <property type="protein sequence ID" value="MDH5924201.1"/>
    <property type="molecule type" value="Genomic_DNA"/>
</dbReference>
<dbReference type="Proteomes" id="UP001177935">
    <property type="component" value="Unassembled WGS sequence"/>
</dbReference>
<reference evidence="6" key="1">
    <citation type="submission" date="2022-01" db="EMBL/GenBank/DDBJ databases">
        <title>Vibrio aestuarianus Clade A and Clade B isolates are associated with Pacific oyster (Crassostrea gigas) disease outbreaks across Ireland.</title>
        <authorList>
            <person name="Coyle N."/>
            <person name="O'Toole C."/>
            <person name="Thomas J.C.L."/>
            <person name="Ryder D."/>
            <person name="Cheslett D."/>
            <person name="Feist S."/>
            <person name="Bean T."/>
            <person name="Joseph A."/>
            <person name="Waina A."/>
            <person name="Feil E."/>
            <person name="Verner-Jeffreys D.W."/>
        </authorList>
    </citation>
    <scope>NUCLEOTIDE SEQUENCE</scope>
    <source>
        <strain evidence="6">S/17/14 A</strain>
    </source>
</reference>
<accession>A0A0P6YYF9</accession>
<dbReference type="PANTHER" id="PTHR30204:SF69">
    <property type="entry name" value="MERR-FAMILY TRANSCRIPTIONAL REGULATOR"/>
    <property type="match status" value="1"/>
</dbReference>
<gene>
    <name evidence="6" type="ORF">L8R85_24635</name>
    <name evidence="7" type="ORF">Q8W42_10805</name>
</gene>
<feature type="domain" description="HTH merR-type" evidence="5">
    <location>
        <begin position="1"/>
        <end position="70"/>
    </location>
</feature>
<dbReference type="PROSITE" id="PS50937">
    <property type="entry name" value="HTH_MERR_2"/>
    <property type="match status" value="1"/>
</dbReference>
<dbReference type="PANTHER" id="PTHR30204">
    <property type="entry name" value="REDOX-CYCLING DRUG-SENSING TRANSCRIPTIONAL ACTIVATOR SOXR"/>
    <property type="match status" value="1"/>
</dbReference>
<keyword evidence="2" id="KW-0805">Transcription regulation</keyword>
<evidence type="ECO:0000313" key="8">
    <source>
        <dbReference type="Proteomes" id="UP001159663"/>
    </source>
</evidence>
<dbReference type="SUPFAM" id="SSF46955">
    <property type="entry name" value="Putative DNA-binding domain"/>
    <property type="match status" value="1"/>
</dbReference>
<dbReference type="InterPro" id="IPR047057">
    <property type="entry name" value="MerR_fam"/>
</dbReference>
<keyword evidence="4" id="KW-0804">Transcription</keyword>
<proteinExistence type="predicted"/>
<comment type="caution">
    <text evidence="6">The sequence shown here is derived from an EMBL/GenBank/DDBJ whole genome shotgun (WGS) entry which is preliminary data.</text>
</comment>
<dbReference type="InterPro" id="IPR009061">
    <property type="entry name" value="DNA-bd_dom_put_sf"/>
</dbReference>
<dbReference type="GO" id="GO:0003700">
    <property type="term" value="F:DNA-binding transcription factor activity"/>
    <property type="evidence" value="ECO:0007669"/>
    <property type="project" value="InterPro"/>
</dbReference>
<dbReference type="InterPro" id="IPR000551">
    <property type="entry name" value="MerR-type_HTH_dom"/>
</dbReference>
<evidence type="ECO:0000259" key="5">
    <source>
        <dbReference type="PROSITE" id="PS50937"/>
    </source>
</evidence>
<dbReference type="Proteomes" id="UP001159663">
    <property type="component" value="Unassembled WGS sequence"/>
</dbReference>
<evidence type="ECO:0000256" key="3">
    <source>
        <dbReference type="ARBA" id="ARBA00023125"/>
    </source>
</evidence>
<dbReference type="RefSeq" id="WP_054543117.1">
    <property type="nucleotide sequence ID" value="NZ_CAWMQV010000114.1"/>
</dbReference>
<reference evidence="7" key="2">
    <citation type="submission" date="2023-07" db="EMBL/GenBank/DDBJ databases">
        <title>Genome content predicts the carbon catabolic preferences of heterotrophic bacteria.</title>
        <authorList>
            <person name="Gralka M."/>
        </authorList>
    </citation>
    <scope>NUCLEOTIDE SEQUENCE</scope>
    <source>
        <strain evidence="7">6E02</strain>
    </source>
</reference>
<dbReference type="Gene3D" id="1.10.1660.10">
    <property type="match status" value="1"/>
</dbReference>
<sequence>MLSIKQFCEQLEVSRTTVLYYERKGLITPAARTPNGYRQYGERELERFRAILAYRSYGIPVSEIESLLQQSQDEDRDTVLRQQFAALDLEIQKLRQQQQSIMALLKEPELLNQGLLTKERWTEILKESGMDEQDMINWHKRFEQMEPLGHLKFLQSLNIDEDEIEQIRAWSRKP</sequence>
<dbReference type="SMART" id="SM00422">
    <property type="entry name" value="HTH_MERR"/>
    <property type="match status" value="1"/>
</dbReference>
<evidence type="ECO:0000256" key="1">
    <source>
        <dbReference type="ARBA" id="ARBA00022491"/>
    </source>
</evidence>